<evidence type="ECO:0000259" key="1">
    <source>
        <dbReference type="PROSITE" id="PS50055"/>
    </source>
</evidence>
<dbReference type="SUPFAM" id="SSF52799">
    <property type="entry name" value="(Phosphotyrosine protein) phosphatases II"/>
    <property type="match status" value="1"/>
</dbReference>
<protein>
    <recommendedName>
        <fullName evidence="5">Tyrosine-protein phosphatase domain-containing protein</fullName>
    </recommendedName>
</protein>
<dbReference type="InterPro" id="IPR000242">
    <property type="entry name" value="PTP_cat"/>
</dbReference>
<keyword evidence="4" id="KW-1185">Reference proteome</keyword>
<sequence length="189" mass="21587">MKNTVEDFWRLIDQFNVKQIVVLTEPHISDGDFLPTKQRRFTFGAMQVALSDFQEDNYFRTLNIELHYKRKCKKVRVMCASFGWMPQQVAPPNLQAIVNLWGTLKIAHEEDSITIVCHDGVTASGLFLAMGFVIDKIKLEQKVDAGLAVRTLRKARPAFVSSEIQFGLVHEAALNNFLSSFDTYGNFKR</sequence>
<dbReference type="PROSITE" id="PS50056">
    <property type="entry name" value="TYR_PHOSPHATASE_2"/>
    <property type="match status" value="1"/>
</dbReference>
<dbReference type="GO" id="GO:0004725">
    <property type="term" value="F:protein tyrosine phosphatase activity"/>
    <property type="evidence" value="ECO:0007669"/>
    <property type="project" value="InterPro"/>
</dbReference>
<reference evidence="3 4" key="1">
    <citation type="submission" date="2020-04" db="EMBL/GenBank/DDBJ databases">
        <authorList>
            <person name="Alioto T."/>
            <person name="Alioto T."/>
            <person name="Gomez Garrido J."/>
        </authorList>
    </citation>
    <scope>NUCLEOTIDE SEQUENCE [LARGE SCALE GENOMIC DNA]</scope>
</reference>
<dbReference type="InterPro" id="IPR003595">
    <property type="entry name" value="Tyr_Pase_cat"/>
</dbReference>
<dbReference type="Proteomes" id="UP000494165">
    <property type="component" value="Unassembled WGS sequence"/>
</dbReference>
<evidence type="ECO:0000259" key="2">
    <source>
        <dbReference type="PROSITE" id="PS50056"/>
    </source>
</evidence>
<dbReference type="Gene3D" id="3.90.190.10">
    <property type="entry name" value="Protein tyrosine phosphatase superfamily"/>
    <property type="match status" value="1"/>
</dbReference>
<gene>
    <name evidence="3" type="ORF">CLODIP_2_CD00872</name>
</gene>
<organism evidence="3 4">
    <name type="scientific">Cloeon dipterum</name>
    <dbReference type="NCBI Taxonomy" id="197152"/>
    <lineage>
        <taxon>Eukaryota</taxon>
        <taxon>Metazoa</taxon>
        <taxon>Ecdysozoa</taxon>
        <taxon>Arthropoda</taxon>
        <taxon>Hexapoda</taxon>
        <taxon>Insecta</taxon>
        <taxon>Pterygota</taxon>
        <taxon>Palaeoptera</taxon>
        <taxon>Ephemeroptera</taxon>
        <taxon>Pisciforma</taxon>
        <taxon>Baetidae</taxon>
        <taxon>Cloeon</taxon>
    </lineage>
</organism>
<dbReference type="PROSITE" id="PS50055">
    <property type="entry name" value="TYR_PHOSPHATASE_PTP"/>
    <property type="match status" value="1"/>
</dbReference>
<dbReference type="SMART" id="SM00404">
    <property type="entry name" value="PTPc_motif"/>
    <property type="match status" value="1"/>
</dbReference>
<accession>A0A8S1CHB7</accession>
<feature type="domain" description="Tyrosine-protein phosphatase" evidence="1">
    <location>
        <begin position="1"/>
        <end position="176"/>
    </location>
</feature>
<dbReference type="InterPro" id="IPR000387">
    <property type="entry name" value="Tyr_Pase_dom"/>
</dbReference>
<feature type="domain" description="Tyrosine specific protein phosphatases" evidence="2">
    <location>
        <begin position="113"/>
        <end position="167"/>
    </location>
</feature>
<evidence type="ECO:0000313" key="3">
    <source>
        <dbReference type="EMBL" id="CAB3368679.1"/>
    </source>
</evidence>
<dbReference type="PANTHER" id="PTHR46163">
    <property type="entry name" value="TYROSINE-PROTEIN PHOSPHATASE-RELATED"/>
    <property type="match status" value="1"/>
</dbReference>
<dbReference type="OrthoDB" id="7690715at2759"/>
<dbReference type="Pfam" id="PF00102">
    <property type="entry name" value="Y_phosphatase"/>
    <property type="match status" value="1"/>
</dbReference>
<proteinExistence type="predicted"/>
<comment type="caution">
    <text evidence="3">The sequence shown here is derived from an EMBL/GenBank/DDBJ whole genome shotgun (WGS) entry which is preliminary data.</text>
</comment>
<evidence type="ECO:0000313" key="4">
    <source>
        <dbReference type="Proteomes" id="UP000494165"/>
    </source>
</evidence>
<dbReference type="PANTHER" id="PTHR46163:SF5">
    <property type="entry name" value="TYROSINE-PROTEIN PHOSPHATASE"/>
    <property type="match status" value="1"/>
</dbReference>
<dbReference type="CDD" id="cd00047">
    <property type="entry name" value="PTPc"/>
    <property type="match status" value="1"/>
</dbReference>
<name>A0A8S1CHB7_9INSE</name>
<dbReference type="InterPro" id="IPR052782">
    <property type="entry name" value="Oocyte-zygote_transition_reg"/>
</dbReference>
<dbReference type="InterPro" id="IPR029021">
    <property type="entry name" value="Prot-tyrosine_phosphatase-like"/>
</dbReference>
<dbReference type="EMBL" id="CADEPI010000039">
    <property type="protein sequence ID" value="CAB3368679.1"/>
    <property type="molecule type" value="Genomic_DNA"/>
</dbReference>
<evidence type="ECO:0008006" key="5">
    <source>
        <dbReference type="Google" id="ProtNLM"/>
    </source>
</evidence>
<dbReference type="GO" id="GO:0048666">
    <property type="term" value="P:neuron development"/>
    <property type="evidence" value="ECO:0007669"/>
    <property type="project" value="UniProtKB-ARBA"/>
</dbReference>
<dbReference type="AlphaFoldDB" id="A0A8S1CHB7"/>